<dbReference type="InterPro" id="IPR001180">
    <property type="entry name" value="CNH_dom"/>
</dbReference>
<name>A0A0D8XN38_DICVI</name>
<proteinExistence type="predicted"/>
<reference evidence="2 3" key="1">
    <citation type="submission" date="2013-11" db="EMBL/GenBank/DDBJ databases">
        <title>Draft genome of the bovine lungworm Dictyocaulus viviparus.</title>
        <authorList>
            <person name="Mitreva M."/>
        </authorList>
    </citation>
    <scope>NUCLEOTIDE SEQUENCE [LARGE SCALE GENOMIC DNA]</scope>
    <source>
        <strain evidence="2 3">HannoverDv2000</strain>
    </source>
</reference>
<sequence length="201" mass="23225">MWYEPLNKFLLVRSAELDAETRFPLSPFKLINTRTDFPQLCTGIRTTDCTDKYKFDWITFGDQEQVRSVKEMTEISRFCHSKLNVATMSQLGRDSVLFAYRNKVVITNLEGCEKTKLSVFTFNFNIEYVHCMTDSILAFHPHGVQGRCLSNNTVTQDILDMSKIYRVIGNDRVITLKSHPLYSCEKYDICLLTGHEATPLE</sequence>
<dbReference type="STRING" id="29172.A0A0D8XN38"/>
<keyword evidence="3" id="KW-1185">Reference proteome</keyword>
<dbReference type="EMBL" id="KN716422">
    <property type="protein sequence ID" value="KJH45167.1"/>
    <property type="molecule type" value="Genomic_DNA"/>
</dbReference>
<dbReference type="OrthoDB" id="8693905at2759"/>
<dbReference type="Proteomes" id="UP000053766">
    <property type="component" value="Unassembled WGS sequence"/>
</dbReference>
<reference evidence="3" key="2">
    <citation type="journal article" date="2016" name="Sci. Rep.">
        <title>Dictyocaulus viviparus genome, variome and transcriptome elucidate lungworm biology and support future intervention.</title>
        <authorList>
            <person name="McNulty S.N."/>
            <person name="Strube C."/>
            <person name="Rosa B.A."/>
            <person name="Martin J.C."/>
            <person name="Tyagi R."/>
            <person name="Choi Y.J."/>
            <person name="Wang Q."/>
            <person name="Hallsworth Pepin K."/>
            <person name="Zhang X."/>
            <person name="Ozersky P."/>
            <person name="Wilson R.K."/>
            <person name="Sternberg P.W."/>
            <person name="Gasser R.B."/>
            <person name="Mitreva M."/>
        </authorList>
    </citation>
    <scope>NUCLEOTIDE SEQUENCE [LARGE SCALE GENOMIC DNA]</scope>
    <source>
        <strain evidence="3">HannoverDv2000</strain>
    </source>
</reference>
<organism evidence="2 3">
    <name type="scientific">Dictyocaulus viviparus</name>
    <name type="common">Bovine lungworm</name>
    <dbReference type="NCBI Taxonomy" id="29172"/>
    <lineage>
        <taxon>Eukaryota</taxon>
        <taxon>Metazoa</taxon>
        <taxon>Ecdysozoa</taxon>
        <taxon>Nematoda</taxon>
        <taxon>Chromadorea</taxon>
        <taxon>Rhabditida</taxon>
        <taxon>Rhabditina</taxon>
        <taxon>Rhabditomorpha</taxon>
        <taxon>Strongyloidea</taxon>
        <taxon>Metastrongylidae</taxon>
        <taxon>Dictyocaulus</taxon>
    </lineage>
</organism>
<protein>
    <recommendedName>
        <fullName evidence="1">CNH domain-containing protein</fullName>
    </recommendedName>
</protein>
<gene>
    <name evidence="2" type="ORF">DICVIV_08781</name>
</gene>
<evidence type="ECO:0000313" key="2">
    <source>
        <dbReference type="EMBL" id="KJH45167.1"/>
    </source>
</evidence>
<dbReference type="AlphaFoldDB" id="A0A0D8XN38"/>
<dbReference type="Pfam" id="PF00780">
    <property type="entry name" value="CNH"/>
    <property type="match status" value="1"/>
</dbReference>
<evidence type="ECO:0000313" key="3">
    <source>
        <dbReference type="Proteomes" id="UP000053766"/>
    </source>
</evidence>
<evidence type="ECO:0000259" key="1">
    <source>
        <dbReference type="Pfam" id="PF00780"/>
    </source>
</evidence>
<accession>A0A0D8XN38</accession>
<feature type="domain" description="CNH" evidence="1">
    <location>
        <begin position="2"/>
        <end position="160"/>
    </location>
</feature>